<evidence type="ECO:0000256" key="2">
    <source>
        <dbReference type="ARBA" id="ARBA00023315"/>
    </source>
</evidence>
<dbReference type="PROSITE" id="PS51186">
    <property type="entry name" value="GNAT"/>
    <property type="match status" value="1"/>
</dbReference>
<dbReference type="InterPro" id="IPR044542">
    <property type="entry name" value="NAA30-like"/>
</dbReference>
<dbReference type="Pfam" id="PF00583">
    <property type="entry name" value="Acetyltransf_1"/>
    <property type="match status" value="1"/>
</dbReference>
<evidence type="ECO:0000259" key="4">
    <source>
        <dbReference type="PROSITE" id="PS51186"/>
    </source>
</evidence>
<dbReference type="CDD" id="cd04301">
    <property type="entry name" value="NAT_SF"/>
    <property type="match status" value="1"/>
</dbReference>
<evidence type="ECO:0000256" key="1">
    <source>
        <dbReference type="ARBA" id="ARBA00022679"/>
    </source>
</evidence>
<evidence type="ECO:0000313" key="5">
    <source>
        <dbReference type="EMBL" id="SCM23169.1"/>
    </source>
</evidence>
<dbReference type="GO" id="GO:0004596">
    <property type="term" value="F:protein-N-terminal amino-acid acetyltransferase activity"/>
    <property type="evidence" value="ECO:0007669"/>
    <property type="project" value="InterPro"/>
</dbReference>
<dbReference type="GO" id="GO:0031417">
    <property type="term" value="C:NatC complex"/>
    <property type="evidence" value="ECO:0007669"/>
    <property type="project" value="TreeGrafter"/>
</dbReference>
<dbReference type="InterPro" id="IPR016181">
    <property type="entry name" value="Acyl_CoA_acyltransferase"/>
</dbReference>
<accession>A0A1C6YID5</accession>
<dbReference type="InterPro" id="IPR000182">
    <property type="entry name" value="GNAT_dom"/>
</dbReference>
<dbReference type="AlphaFoldDB" id="A0A1C6YID5"/>
<dbReference type="PANTHER" id="PTHR45896">
    <property type="entry name" value="N-ALPHA-ACETYLTRANSFERASE 30"/>
    <property type="match status" value="1"/>
</dbReference>
<dbReference type="Gene3D" id="3.40.630.30">
    <property type="match status" value="1"/>
</dbReference>
<dbReference type="SUPFAM" id="SSF55729">
    <property type="entry name" value="Acyl-CoA N-acyltransferases (Nat)"/>
    <property type="match status" value="1"/>
</dbReference>
<dbReference type="EMBL" id="LT608192">
    <property type="protein sequence ID" value="SCM23169.1"/>
    <property type="molecule type" value="Genomic_DNA"/>
</dbReference>
<evidence type="ECO:0000256" key="3">
    <source>
        <dbReference type="ARBA" id="ARBA00024025"/>
    </source>
</evidence>
<dbReference type="Proteomes" id="UP000507536">
    <property type="component" value="Chromosome 12"/>
</dbReference>
<proteinExistence type="inferred from homology"/>
<keyword evidence="1 5" id="KW-0808">Transferase</keyword>
<organism evidence="5 6">
    <name type="scientific">Plasmodium chabaudi adami</name>
    <dbReference type="NCBI Taxonomy" id="5826"/>
    <lineage>
        <taxon>Eukaryota</taxon>
        <taxon>Sar</taxon>
        <taxon>Alveolata</taxon>
        <taxon>Apicomplexa</taxon>
        <taxon>Aconoidasida</taxon>
        <taxon>Haemosporida</taxon>
        <taxon>Plasmodiidae</taxon>
        <taxon>Plasmodium</taxon>
        <taxon>Plasmodium (Vinckeia)</taxon>
    </lineage>
</organism>
<feature type="domain" description="N-acetyltransferase" evidence="4">
    <location>
        <begin position="71"/>
        <end position="225"/>
    </location>
</feature>
<comment type="similarity">
    <text evidence="3">Belongs to the acetyltransferase family. MAK3 subfamily.</text>
</comment>
<dbReference type="PANTHER" id="PTHR45896:SF1">
    <property type="entry name" value="N-ALPHA-ACETYLTRANSFERASE 30"/>
    <property type="match status" value="1"/>
</dbReference>
<evidence type="ECO:0000313" key="6">
    <source>
        <dbReference type="Proteomes" id="UP000507536"/>
    </source>
</evidence>
<sequence>MTPNLSSIHKIENKRDADYDNSMNSVSLNNNDLELEKSNDELKGDDLDNEMGDDLIKNNIYHTMIINNKKIDIHQYDTFPKAHLNSVYKLLSSELSEPYNIFLLKTILKNYSKIALMSLYNEECVGVVISKITTKCKNNESSIFGYICMIAVDKSVRKCGLGSYLLNESIKLMQNLYGINEVQLEAEATNIPTLRFYEQNEFIKVKRKPNYYLSGSDAFKLKKIL</sequence>
<reference evidence="5 6" key="1">
    <citation type="submission" date="2016-08" db="EMBL/GenBank/DDBJ databases">
        <authorList>
            <consortium name="Pathogen Informatics"/>
        </authorList>
    </citation>
    <scope>NUCLEOTIDE SEQUENCE [LARGE SCALE GENOMIC DNA]</scope>
    <source>
        <strain evidence="5 6">DS</strain>
    </source>
</reference>
<name>A0A1C6YID5_PLACE</name>
<protein>
    <submittedName>
        <fullName evidence="5">Acetyltransferase, putative</fullName>
    </submittedName>
</protein>
<gene>
    <name evidence="5" type="ORF">PCHDS_000332500</name>
</gene>
<keyword evidence="2" id="KW-0012">Acyltransferase</keyword>